<dbReference type="EC" id="2.7.13.3" evidence="2"/>
<dbReference type="PROSITE" id="PS50109">
    <property type="entry name" value="HIS_KIN"/>
    <property type="match status" value="1"/>
</dbReference>
<evidence type="ECO:0000256" key="4">
    <source>
        <dbReference type="ARBA" id="ARBA00022500"/>
    </source>
</evidence>
<feature type="coiled-coil region" evidence="12">
    <location>
        <begin position="1080"/>
        <end position="1107"/>
    </location>
</feature>
<feature type="compositionally biased region" description="Acidic residues" evidence="13">
    <location>
        <begin position="827"/>
        <end position="846"/>
    </location>
</feature>
<feature type="compositionally biased region" description="Low complexity" evidence="13">
    <location>
        <begin position="522"/>
        <end position="531"/>
    </location>
</feature>
<feature type="compositionally biased region" description="Acidic residues" evidence="13">
    <location>
        <begin position="761"/>
        <end position="777"/>
    </location>
</feature>
<evidence type="ECO:0000313" key="16">
    <source>
        <dbReference type="EMBL" id="AEH37173.1"/>
    </source>
</evidence>
<dbReference type="eggNOG" id="arCOG03730">
    <property type="taxonomic scope" value="Archaea"/>
</dbReference>
<dbReference type="InterPro" id="IPR036641">
    <property type="entry name" value="HPT_dom_sf"/>
</dbReference>
<dbReference type="InterPro" id="IPR005467">
    <property type="entry name" value="His_kinase_dom"/>
</dbReference>
<keyword evidence="7" id="KW-0547">Nucleotide-binding</keyword>
<feature type="compositionally biased region" description="Acidic residues" evidence="13">
    <location>
        <begin position="896"/>
        <end position="910"/>
    </location>
</feature>
<evidence type="ECO:0000256" key="11">
    <source>
        <dbReference type="PROSITE-ProRule" id="PRU00110"/>
    </source>
</evidence>
<feature type="compositionally biased region" description="Low complexity" evidence="13">
    <location>
        <begin position="361"/>
        <end position="389"/>
    </location>
</feature>
<feature type="region of interest" description="Disordered" evidence="13">
    <location>
        <begin position="1363"/>
        <end position="1384"/>
    </location>
</feature>
<evidence type="ECO:0000259" key="14">
    <source>
        <dbReference type="PROSITE" id="PS50109"/>
    </source>
</evidence>
<evidence type="ECO:0000256" key="6">
    <source>
        <dbReference type="ARBA" id="ARBA00022679"/>
    </source>
</evidence>
<proteinExistence type="predicted"/>
<dbReference type="RefSeq" id="WP_013880063.1">
    <property type="nucleotide sequence ID" value="NC_015666.1"/>
</dbReference>
<feature type="compositionally biased region" description="Acidic residues" evidence="13">
    <location>
        <begin position="724"/>
        <end position="753"/>
    </location>
</feature>
<feature type="compositionally biased region" description="Acidic residues" evidence="13">
    <location>
        <begin position="532"/>
        <end position="548"/>
    </location>
</feature>
<dbReference type="SMART" id="SM00073">
    <property type="entry name" value="HPT"/>
    <property type="match status" value="1"/>
</dbReference>
<dbReference type="Pfam" id="PF01627">
    <property type="entry name" value="Hpt"/>
    <property type="match status" value="1"/>
</dbReference>
<feature type="compositionally biased region" description="Acidic residues" evidence="13">
    <location>
        <begin position="635"/>
        <end position="653"/>
    </location>
</feature>
<dbReference type="PROSITE" id="PS50894">
    <property type="entry name" value="HPT"/>
    <property type="match status" value="1"/>
</dbReference>
<evidence type="ECO:0000313" key="17">
    <source>
        <dbReference type="Proteomes" id="UP000006794"/>
    </source>
</evidence>
<dbReference type="Pfam" id="PF01584">
    <property type="entry name" value="CheW"/>
    <property type="match status" value="1"/>
</dbReference>
<evidence type="ECO:0000256" key="12">
    <source>
        <dbReference type="SAM" id="Coils"/>
    </source>
</evidence>
<feature type="compositionally biased region" description="Acidic residues" evidence="13">
    <location>
        <begin position="332"/>
        <end position="341"/>
    </location>
</feature>
<keyword evidence="9" id="KW-0067">ATP-binding</keyword>
<keyword evidence="4" id="KW-0145">Chemotaxis</keyword>
<dbReference type="InterPro" id="IPR010808">
    <property type="entry name" value="CheA_P2-bd"/>
</dbReference>
<dbReference type="InterPro" id="IPR037006">
    <property type="entry name" value="CheA-like_homodim_sf"/>
</dbReference>
<dbReference type="PRINTS" id="PR00344">
    <property type="entry name" value="BCTRLSENSOR"/>
</dbReference>
<dbReference type="SUPFAM" id="SSF50341">
    <property type="entry name" value="CheW-like"/>
    <property type="match status" value="1"/>
</dbReference>
<dbReference type="PANTHER" id="PTHR43395:SF10">
    <property type="entry name" value="CHEMOTAXIS PROTEIN CHEA"/>
    <property type="match status" value="1"/>
</dbReference>
<keyword evidence="8 16" id="KW-0418">Kinase</keyword>
<accession>F8DC60</accession>
<reference evidence="16 17" key="1">
    <citation type="journal article" date="2012" name="Stand. Genomic Sci.">
        <title>Complete genome sequence of Halopiger xanaduensis type strain (SH-6(T)).</title>
        <authorList>
            <person name="Anderson I."/>
            <person name="Tindall B.J."/>
            <person name="Rohde M."/>
            <person name="Lucas S."/>
            <person name="Han J."/>
            <person name="Lapidus A."/>
            <person name="Cheng J.F."/>
            <person name="Goodwin L."/>
            <person name="Pitluck S."/>
            <person name="Peters L."/>
            <person name="Pati A."/>
            <person name="Mikhailova N."/>
            <person name="Pagani I."/>
            <person name="Teshima H."/>
            <person name="Han C."/>
            <person name="Tapia R."/>
            <person name="Land M."/>
            <person name="Woyke T."/>
            <person name="Klenk H.P."/>
            <person name="Kyrpides N."/>
            <person name="Ivanova N."/>
        </authorList>
    </citation>
    <scope>NUCLEOTIDE SEQUENCE [LARGE SCALE GENOMIC DNA]</scope>
    <source>
        <strain evidence="17">DSM 18323 / JCM 14033 / SH-6</strain>
    </source>
</reference>
<evidence type="ECO:0000256" key="1">
    <source>
        <dbReference type="ARBA" id="ARBA00000085"/>
    </source>
</evidence>
<evidence type="ECO:0000256" key="7">
    <source>
        <dbReference type="ARBA" id="ARBA00022741"/>
    </source>
</evidence>
<dbReference type="HOGENOM" id="CLU_262606_0_0_2"/>
<dbReference type="InterPro" id="IPR004105">
    <property type="entry name" value="CheA-like_dim"/>
</dbReference>
<feature type="compositionally biased region" description="Low complexity" evidence="13">
    <location>
        <begin position="480"/>
        <end position="493"/>
    </location>
</feature>
<dbReference type="Pfam" id="PF07194">
    <property type="entry name" value="P2"/>
    <property type="match status" value="1"/>
</dbReference>
<evidence type="ECO:0000256" key="5">
    <source>
        <dbReference type="ARBA" id="ARBA00022553"/>
    </source>
</evidence>
<feature type="domain" description="HPt" evidence="15">
    <location>
        <begin position="1"/>
        <end position="103"/>
    </location>
</feature>
<keyword evidence="12" id="KW-0175">Coiled coil</keyword>
<feature type="compositionally biased region" description="Acidic residues" evidence="13">
    <location>
        <begin position="578"/>
        <end position="617"/>
    </location>
</feature>
<dbReference type="Pfam" id="PF02895">
    <property type="entry name" value="H-kinase_dim"/>
    <property type="match status" value="1"/>
</dbReference>
<keyword evidence="5 11" id="KW-0597">Phosphoprotein</keyword>
<evidence type="ECO:0000256" key="9">
    <source>
        <dbReference type="ARBA" id="ARBA00022840"/>
    </source>
</evidence>
<dbReference type="InterPro" id="IPR036097">
    <property type="entry name" value="HisK_dim/P_sf"/>
</dbReference>
<evidence type="ECO:0000256" key="8">
    <source>
        <dbReference type="ARBA" id="ARBA00022777"/>
    </source>
</evidence>
<dbReference type="PANTHER" id="PTHR43395">
    <property type="entry name" value="SENSOR HISTIDINE KINASE CHEA"/>
    <property type="match status" value="1"/>
</dbReference>
<sequence length="1457" mass="154274">MTEYEYWTDFVQESTERITELNNALLTLERNPDDEAAVEDVFRVAHTLKGNCGAAGLESASELAHAIEDLLDAVRGGALEVSPELMDDIFDAVDELETIIETADGADDEFDADPSETIHALRDHLEGPAAIQRPSDDEIEDVLSRFEPPAEDRNVYLARLSVDESEAEGDNAGILIVKALIDAFDLIGTAPPRDAIEAHAYNGRFDAVFASAVTESAIESGLEPVDEVADFELLEVTDQFAAVADAEETDDNETPAEADISADDAQDLEVDELLGEFDRYDDLDSMVEEVEDDDDLDAFDDMGKAGSFDDLLGDDDVDIEVDPALDEDADELAAAGDDESGTESAAEADSTDSGAERDAESGSVADSGSSSGSESGSGSGSAVADPGSAEDPVEDADAVFQELKDEVEMVGFDELQDELAELEFDEFDTDDEVSMDELLGDDVADDEDPFLEADETEDVTGEVDDSVADEPEPVADQPSDGDVADAVEAADAVDTADDAEPDLESPADDRDATDEPAETVADEATATTEPAETPEPESEPESESEPEPETAAPSADAEPADDAAEDGVIPLEPPTAADADDEDGELEAADSDDDAGADDGDDNSSSDDAPTTDDADFDSATGGFEPATDNFEPAADSESDGAVDAEVEADADSDGSAGGDEMVDFSDLGATFGSDADEATAAESDVDDTAAADEVDGDAAVDSDDQAAADSESSETERVGSAPADEEVEDGDEDESELETELETPSDTADEAFEAAFSAVDSDEDEGEPVAADDGESDVNFATDEASIASTDDADLESEADSTDAFDDDAIDSDEFDVSDSVTSDADIAEFDEDSFDEPDVSDSDTETGAGDFADGDFADGDFADEDPADEDFVDDEDLDDVATADDLETGSGFEATDDFDASPDFETDDAFAIADPDIEISREDDLDSTDLDSTDLDDSLESLDLEADTDASFEDTFGDDAFADVDSESASFSEPNTENESEIEAETDDGVTFEHDSFGDAASSAETDSGTATDETPDRIIDVPEIEIPDVTVPDPESQQDGDNDADEIQSLRVDVEQVDELLTLVEGLVTSRVRLRHAVEADEDRQALETELNALEDLTTDLQETVMDVRLVPLETVTGRLPRVVRDIAREQEKEVAFEMDGGDVELDRTILDRISDPLIHLVRNAVDHGVEPPEDREDAEKPREGAVEVTATRERDRVTITVEDDGSGLDPDRIRSEAVEADVLTEDEAEAMADEEVYDLVFHPGLSTAEEVTDVSGRGVGMDVVDRTVTELDGTVSIDSAPGDGTTVTMTLPVSIAIDDILFVESNGEEFGLPTEVVYDVEPADSIELIDGEPVLPRDDDDPIPVIDLDETLRTAAVDTDAETEADVAVGDGGSSSDDDTVEVGLEGASGDGDVLVRIRDDVRPVALRCDQVHGQQEVVVKPFEGFMRGIPGLSGATVRGRGKVVNILDVTTL</sequence>
<name>F8DC60_HALXS</name>
<evidence type="ECO:0000256" key="3">
    <source>
        <dbReference type="ARBA" id="ARBA00021495"/>
    </source>
</evidence>
<organism evidence="16 17">
    <name type="scientific">Halopiger xanaduensis (strain DSM 18323 / JCM 14033 / SH-6)</name>
    <dbReference type="NCBI Taxonomy" id="797210"/>
    <lineage>
        <taxon>Archaea</taxon>
        <taxon>Methanobacteriati</taxon>
        <taxon>Methanobacteriota</taxon>
        <taxon>Stenosarchaea group</taxon>
        <taxon>Halobacteria</taxon>
        <taxon>Halobacteriales</taxon>
        <taxon>Natrialbaceae</taxon>
        <taxon>Halopiger</taxon>
    </lineage>
</organism>
<feature type="region of interest" description="Disordered" evidence="13">
    <location>
        <begin position="246"/>
        <end position="265"/>
    </location>
</feature>
<dbReference type="InterPro" id="IPR004358">
    <property type="entry name" value="Sig_transdc_His_kin-like_C"/>
</dbReference>
<evidence type="ECO:0000259" key="15">
    <source>
        <dbReference type="PROSITE" id="PS50894"/>
    </source>
</evidence>
<dbReference type="Gene3D" id="3.30.565.10">
    <property type="entry name" value="Histidine kinase-like ATPase, C-terminal domain"/>
    <property type="match status" value="1"/>
</dbReference>
<dbReference type="KEGG" id="hxa:Halxa_2555"/>
<dbReference type="Gene3D" id="2.30.30.40">
    <property type="entry name" value="SH3 Domains"/>
    <property type="match status" value="1"/>
</dbReference>
<dbReference type="OrthoDB" id="293137at2157"/>
<dbReference type="GeneID" id="10797510"/>
<keyword evidence="6" id="KW-0808">Transferase</keyword>
<dbReference type="CDD" id="cd16916">
    <property type="entry name" value="HATPase_CheA-like"/>
    <property type="match status" value="1"/>
</dbReference>
<feature type="compositionally biased region" description="Acidic residues" evidence="13">
    <location>
        <begin position="675"/>
        <end position="707"/>
    </location>
</feature>
<dbReference type="Gene3D" id="1.10.287.560">
    <property type="entry name" value="Histidine kinase CheA-like, homodimeric domain"/>
    <property type="match status" value="1"/>
</dbReference>
<dbReference type="InterPro" id="IPR036890">
    <property type="entry name" value="HATPase_C_sf"/>
</dbReference>
<dbReference type="Proteomes" id="UP000006794">
    <property type="component" value="Chromosome"/>
</dbReference>
<dbReference type="GO" id="GO:0005524">
    <property type="term" value="F:ATP binding"/>
    <property type="evidence" value="ECO:0007669"/>
    <property type="project" value="UniProtKB-KW"/>
</dbReference>
<feature type="compositionally biased region" description="Acidic residues" evidence="13">
    <location>
        <begin position="426"/>
        <end position="473"/>
    </location>
</feature>
<dbReference type="SUPFAM" id="SSF55874">
    <property type="entry name" value="ATPase domain of HSP90 chaperone/DNA topoisomerase II/histidine kinase"/>
    <property type="match status" value="1"/>
</dbReference>
<feature type="compositionally biased region" description="Acidic residues" evidence="13">
    <location>
        <begin position="917"/>
        <end position="968"/>
    </location>
</feature>
<dbReference type="FunFam" id="3.30.565.10:FF:000016">
    <property type="entry name" value="Chemotaxis protein CheA, putative"/>
    <property type="match status" value="1"/>
</dbReference>
<dbReference type="SUPFAM" id="SSF47384">
    <property type="entry name" value="Homodimeric domain of signal transducing histidine kinase"/>
    <property type="match status" value="1"/>
</dbReference>
<feature type="region of interest" description="Disordered" evidence="13">
    <location>
        <begin position="332"/>
        <end position="398"/>
    </location>
</feature>
<dbReference type="GO" id="GO:0006935">
    <property type="term" value="P:chemotaxis"/>
    <property type="evidence" value="ECO:0007669"/>
    <property type="project" value="UniProtKB-KW"/>
</dbReference>
<dbReference type="GO" id="GO:0000155">
    <property type="term" value="F:phosphorelay sensor kinase activity"/>
    <property type="evidence" value="ECO:0007669"/>
    <property type="project" value="InterPro"/>
</dbReference>
<comment type="catalytic activity">
    <reaction evidence="1">
        <text>ATP + protein L-histidine = ADP + protein N-phospho-L-histidine.</text>
        <dbReference type="EC" id="2.7.13.3"/>
    </reaction>
</comment>
<keyword evidence="10" id="KW-0902">Two-component regulatory system</keyword>
<dbReference type="SMART" id="SM00387">
    <property type="entry name" value="HATPase_c"/>
    <property type="match status" value="1"/>
</dbReference>
<evidence type="ECO:0000256" key="2">
    <source>
        <dbReference type="ARBA" id="ARBA00012438"/>
    </source>
</evidence>
<evidence type="ECO:0000256" key="10">
    <source>
        <dbReference type="ARBA" id="ARBA00023012"/>
    </source>
</evidence>
<dbReference type="STRING" id="797210.Halxa_2555"/>
<gene>
    <name evidence="16" type="ordered locus">Halxa_2555</name>
</gene>
<dbReference type="GO" id="GO:0005737">
    <property type="term" value="C:cytoplasm"/>
    <property type="evidence" value="ECO:0007669"/>
    <property type="project" value="InterPro"/>
</dbReference>
<dbReference type="InterPro" id="IPR002545">
    <property type="entry name" value="CheW-lke_dom"/>
</dbReference>
<dbReference type="SMART" id="SM01231">
    <property type="entry name" value="H-kinase_dim"/>
    <property type="match status" value="1"/>
</dbReference>
<dbReference type="SMART" id="SM00260">
    <property type="entry name" value="CheW"/>
    <property type="match status" value="1"/>
</dbReference>
<feature type="region of interest" description="Disordered" evidence="13">
    <location>
        <begin position="426"/>
        <end position="1046"/>
    </location>
</feature>
<dbReference type="CDD" id="cd00088">
    <property type="entry name" value="HPT"/>
    <property type="match status" value="1"/>
</dbReference>
<dbReference type="InterPro" id="IPR036061">
    <property type="entry name" value="CheW-like_dom_sf"/>
</dbReference>
<feature type="domain" description="Histidine kinase" evidence="14">
    <location>
        <begin position="1058"/>
        <end position="1299"/>
    </location>
</feature>
<feature type="compositionally biased region" description="Acidic residues" evidence="13">
    <location>
        <begin position="978"/>
        <end position="992"/>
    </location>
</feature>
<dbReference type="EMBL" id="CP002839">
    <property type="protein sequence ID" value="AEH37173.1"/>
    <property type="molecule type" value="Genomic_DNA"/>
</dbReference>
<feature type="compositionally biased region" description="Acidic residues" evidence="13">
    <location>
        <begin position="854"/>
        <end position="889"/>
    </location>
</feature>
<dbReference type="Gene3D" id="1.20.120.160">
    <property type="entry name" value="HPT domain"/>
    <property type="match status" value="1"/>
</dbReference>
<dbReference type="InterPro" id="IPR051315">
    <property type="entry name" value="Bact_Chemotaxis_CheA"/>
</dbReference>
<feature type="modified residue" description="Phosphohistidine" evidence="11">
    <location>
        <position position="46"/>
    </location>
</feature>
<dbReference type="InterPro" id="IPR003594">
    <property type="entry name" value="HATPase_dom"/>
</dbReference>
<dbReference type="Pfam" id="PF02518">
    <property type="entry name" value="HATPase_c"/>
    <property type="match status" value="1"/>
</dbReference>
<protein>
    <recommendedName>
        <fullName evidence="3">Chemotaxis protein CheA</fullName>
        <ecNumber evidence="2">2.7.13.3</ecNumber>
    </recommendedName>
</protein>
<feature type="compositionally biased region" description="Polar residues" evidence="13">
    <location>
        <begin position="1005"/>
        <end position="1015"/>
    </location>
</feature>
<keyword evidence="17" id="KW-1185">Reference proteome</keyword>
<feature type="compositionally biased region" description="Acidic residues" evidence="13">
    <location>
        <begin position="494"/>
        <end position="521"/>
    </location>
</feature>
<dbReference type="InterPro" id="IPR008207">
    <property type="entry name" value="Sig_transdc_His_kin_Hpt_dom"/>
</dbReference>
<dbReference type="SUPFAM" id="SSF47226">
    <property type="entry name" value="Histidine-containing phosphotransfer domain, HPT domain"/>
    <property type="match status" value="1"/>
</dbReference>
<evidence type="ECO:0000256" key="13">
    <source>
        <dbReference type="SAM" id="MobiDB-lite"/>
    </source>
</evidence>
<feature type="compositionally biased region" description="Acidic residues" evidence="13">
    <location>
        <begin position="792"/>
        <end position="818"/>
    </location>
</feature>
<dbReference type="eggNOG" id="arCOG04403">
    <property type="taxonomic scope" value="Archaea"/>
</dbReference>